<feature type="compositionally biased region" description="Basic and acidic residues" evidence="1">
    <location>
        <begin position="1"/>
        <end position="11"/>
    </location>
</feature>
<accession>A0ABY5SUZ7</accession>
<dbReference type="InterPro" id="IPR004919">
    <property type="entry name" value="GmrSD_N"/>
</dbReference>
<dbReference type="RefSeq" id="WP_265557543.1">
    <property type="nucleotide sequence ID" value="NZ_CP092471.1"/>
</dbReference>
<evidence type="ECO:0000313" key="3">
    <source>
        <dbReference type="EMBL" id="UVI38378.1"/>
    </source>
</evidence>
<sequence>MEEADQPRLPDEEQIEGYDATGGDGWGDYPLDAVFVRTEQRTVGEVVGRIQKNRYILDPDFQRDFVWSNAKQSKLIESCVMRIPLPVFYVAEAKDGRIIVVDGLQRLTTFVRFLTGDLRLTNLATDENSGSHELEGRYYDSLPINLQERVSDTQLTMYILDAKAPERARLDIFERVNSGAVLTRQQMRNALYNGPATQWLKNAADGDAFQDATGGSLSSKTMRDREAINRFAAFALLGWDSYVSGDMDVFLAKALQYLATLSDEERDGLRTRFDRAMTLSHRLFGQHAFRKSLAHDSPDVPRSVINISLFEVSAVVLSRISHTLTGTDEDSIRETIAALVEDEDFSRAITYSTNSTQAVHARFSILQDALDEYLL</sequence>
<dbReference type="Proteomes" id="UP001065265">
    <property type="component" value="Chromosome"/>
</dbReference>
<dbReference type="Pfam" id="PF03235">
    <property type="entry name" value="GmrSD_N"/>
    <property type="match status" value="1"/>
</dbReference>
<dbReference type="PANTHER" id="PTHR39639">
    <property type="entry name" value="CHROMOSOME 16, WHOLE GENOME SHOTGUN SEQUENCE"/>
    <property type="match status" value="1"/>
</dbReference>
<evidence type="ECO:0000259" key="2">
    <source>
        <dbReference type="Pfam" id="PF03235"/>
    </source>
</evidence>
<protein>
    <submittedName>
        <fullName evidence="3">DUF262 domain-containing protein</fullName>
    </submittedName>
</protein>
<dbReference type="EMBL" id="CP092471">
    <property type="protein sequence ID" value="UVI38378.1"/>
    <property type="molecule type" value="Genomic_DNA"/>
</dbReference>
<name>A0ABY5SUZ7_9SPHN</name>
<dbReference type="PANTHER" id="PTHR39639:SF1">
    <property type="entry name" value="DUF262 DOMAIN-CONTAINING PROTEIN"/>
    <property type="match status" value="1"/>
</dbReference>
<feature type="domain" description="GmrSD restriction endonucleases N-terminal" evidence="2">
    <location>
        <begin position="48"/>
        <end position="192"/>
    </location>
</feature>
<organism evidence="3 4">
    <name type="scientific">Qipengyuania spongiae</name>
    <dbReference type="NCBI Taxonomy" id="2909673"/>
    <lineage>
        <taxon>Bacteria</taxon>
        <taxon>Pseudomonadati</taxon>
        <taxon>Pseudomonadota</taxon>
        <taxon>Alphaproteobacteria</taxon>
        <taxon>Sphingomonadales</taxon>
        <taxon>Erythrobacteraceae</taxon>
        <taxon>Qipengyuania</taxon>
    </lineage>
</organism>
<evidence type="ECO:0000256" key="1">
    <source>
        <dbReference type="SAM" id="MobiDB-lite"/>
    </source>
</evidence>
<feature type="region of interest" description="Disordered" evidence="1">
    <location>
        <begin position="1"/>
        <end position="24"/>
    </location>
</feature>
<proteinExistence type="predicted"/>
<evidence type="ECO:0000313" key="4">
    <source>
        <dbReference type="Proteomes" id="UP001065265"/>
    </source>
</evidence>
<keyword evidence="4" id="KW-1185">Reference proteome</keyword>
<reference evidence="3" key="1">
    <citation type="submission" date="2022-02" db="EMBL/GenBank/DDBJ databases">
        <title>Qipengyuania spongiae sp. nov., isolated from marine sponge.</title>
        <authorList>
            <person name="Li Z."/>
            <person name="Zhang M."/>
        </authorList>
    </citation>
    <scope>NUCLEOTIDE SEQUENCE</scope>
    <source>
        <strain evidence="3">PHS-Z21</strain>
    </source>
</reference>
<gene>
    <name evidence="3" type="ORF">L1F33_08895</name>
</gene>